<proteinExistence type="predicted"/>
<dbReference type="Proteomes" id="UP001054945">
    <property type="component" value="Unassembled WGS sequence"/>
</dbReference>
<keyword evidence="3" id="KW-1185">Reference proteome</keyword>
<organism evidence="2 3">
    <name type="scientific">Caerostris extrusa</name>
    <name type="common">Bark spider</name>
    <name type="synonym">Caerostris bankana</name>
    <dbReference type="NCBI Taxonomy" id="172846"/>
    <lineage>
        <taxon>Eukaryota</taxon>
        <taxon>Metazoa</taxon>
        <taxon>Ecdysozoa</taxon>
        <taxon>Arthropoda</taxon>
        <taxon>Chelicerata</taxon>
        <taxon>Arachnida</taxon>
        <taxon>Araneae</taxon>
        <taxon>Araneomorphae</taxon>
        <taxon>Entelegynae</taxon>
        <taxon>Araneoidea</taxon>
        <taxon>Araneidae</taxon>
        <taxon>Caerostris</taxon>
    </lineage>
</organism>
<evidence type="ECO:0000256" key="1">
    <source>
        <dbReference type="SAM" id="MobiDB-lite"/>
    </source>
</evidence>
<sequence>MTVMETFYFGFRNGTRKGSEFRRLSDFFTERTGGIMELATRMMIGGCLKPLVESAAGKAIGGVCSKDSESKSLFSKGKREKKRLRVQESKKKKRKRRVERNLMS</sequence>
<feature type="compositionally biased region" description="Basic residues" evidence="1">
    <location>
        <begin position="76"/>
        <end position="98"/>
    </location>
</feature>
<dbReference type="AlphaFoldDB" id="A0AAV4M3T1"/>
<evidence type="ECO:0000313" key="3">
    <source>
        <dbReference type="Proteomes" id="UP001054945"/>
    </source>
</evidence>
<reference evidence="2 3" key="1">
    <citation type="submission" date="2021-06" db="EMBL/GenBank/DDBJ databases">
        <title>Caerostris extrusa draft genome.</title>
        <authorList>
            <person name="Kono N."/>
            <person name="Arakawa K."/>
        </authorList>
    </citation>
    <scope>NUCLEOTIDE SEQUENCE [LARGE SCALE GENOMIC DNA]</scope>
</reference>
<comment type="caution">
    <text evidence="2">The sequence shown here is derived from an EMBL/GenBank/DDBJ whole genome shotgun (WGS) entry which is preliminary data.</text>
</comment>
<dbReference type="EMBL" id="BPLR01001811">
    <property type="protein sequence ID" value="GIX66679.1"/>
    <property type="molecule type" value="Genomic_DNA"/>
</dbReference>
<accession>A0AAV4M3T1</accession>
<name>A0AAV4M3T1_CAEEX</name>
<evidence type="ECO:0000313" key="2">
    <source>
        <dbReference type="EMBL" id="GIX66679.1"/>
    </source>
</evidence>
<gene>
    <name evidence="2" type="ORF">CEXT_548951</name>
</gene>
<protein>
    <submittedName>
        <fullName evidence="2">Uncharacterized protein</fullName>
    </submittedName>
</protein>
<feature type="region of interest" description="Disordered" evidence="1">
    <location>
        <begin position="63"/>
        <end position="104"/>
    </location>
</feature>